<name>A0A1N6TF68_9RHOB</name>
<proteinExistence type="predicted"/>
<evidence type="ECO:0000313" key="3">
    <source>
        <dbReference type="Proteomes" id="UP000323956"/>
    </source>
</evidence>
<dbReference type="EMBL" id="FTMK01000009">
    <property type="protein sequence ID" value="SIQ51904.1"/>
    <property type="molecule type" value="Genomic_DNA"/>
</dbReference>
<feature type="transmembrane region" description="Helical" evidence="1">
    <location>
        <begin position="7"/>
        <end position="29"/>
    </location>
</feature>
<dbReference type="Proteomes" id="UP000323956">
    <property type="component" value="Unassembled WGS sequence"/>
</dbReference>
<evidence type="ECO:0000256" key="1">
    <source>
        <dbReference type="SAM" id="Phobius"/>
    </source>
</evidence>
<accession>A0A1N6TF68</accession>
<dbReference type="RefSeq" id="WP_149765466.1">
    <property type="nucleotide sequence ID" value="NZ_FTMK01000009.1"/>
</dbReference>
<protein>
    <submittedName>
        <fullName evidence="2">Lipopolysaccharide export system protein LptC</fullName>
    </submittedName>
</protein>
<gene>
    <name evidence="2" type="ORF">SAMN05421641_1096</name>
</gene>
<keyword evidence="1" id="KW-0812">Transmembrane</keyword>
<keyword evidence="1" id="KW-1133">Transmembrane helix</keyword>
<organism evidence="2 3">
    <name type="scientific">Paracoccus thiocyanatus</name>
    <dbReference type="NCBI Taxonomy" id="34006"/>
    <lineage>
        <taxon>Bacteria</taxon>
        <taxon>Pseudomonadati</taxon>
        <taxon>Pseudomonadota</taxon>
        <taxon>Alphaproteobacteria</taxon>
        <taxon>Rhodobacterales</taxon>
        <taxon>Paracoccaceae</taxon>
        <taxon>Paracoccus</taxon>
    </lineage>
</organism>
<dbReference type="AlphaFoldDB" id="A0A1N6TF68"/>
<keyword evidence="1" id="KW-0472">Membrane</keyword>
<dbReference type="OrthoDB" id="7871110at2"/>
<sequence length="193" mass="20293">MTTRSRIVAWLQVILPLSALALLSVLFLLGRKPDPEASIPYADVDPRDLAERQAVTSPSYAGVTQDGAQLGIAAAEAVPGGADGASRAQAVRLTLRARDGRAAEVSAGAAWTEGEQVRLAEGVRLTTADGWVLTAPELLASTTEGWLRSEEQVNVLAPFGTLTAGRMELRPLGQGSGDHVLDLSGGVRLIYRP</sequence>
<reference evidence="2 3" key="1">
    <citation type="submission" date="2017-01" db="EMBL/GenBank/DDBJ databases">
        <authorList>
            <person name="Varghese N."/>
            <person name="Submissions S."/>
        </authorList>
    </citation>
    <scope>NUCLEOTIDE SEQUENCE [LARGE SCALE GENOMIC DNA]</scope>
    <source>
        <strain evidence="2 3">ATCC 700171</strain>
    </source>
</reference>
<evidence type="ECO:0000313" key="2">
    <source>
        <dbReference type="EMBL" id="SIQ51904.1"/>
    </source>
</evidence>